<feature type="region of interest" description="Disordered" evidence="4">
    <location>
        <begin position="129"/>
        <end position="156"/>
    </location>
</feature>
<dbReference type="HAMAP" id="MF_00023">
    <property type="entry name" value="SmpB"/>
    <property type="match status" value="1"/>
</dbReference>
<sequence>MARDLSKQRFAAQNRRARFDYHIEDTIEAGLVLTGSEVKTLRLGRASINEAFATEKDGEMWLLNAYFPEYEAANRFNHEPRRPRKLLLKRREMSRLIGQIQRAGITLVPISIYFNARGIAKVELGLGKGKRKVDKRDTEKERDWKREQGRLLRERS</sequence>
<name>A0ABU5EF95_9PROT</name>
<evidence type="ECO:0000256" key="4">
    <source>
        <dbReference type="SAM" id="MobiDB-lite"/>
    </source>
</evidence>
<keyword evidence="2 3" id="KW-0694">RNA-binding</keyword>
<comment type="similarity">
    <text evidence="3">Belongs to the SmpB family.</text>
</comment>
<proteinExistence type="inferred from homology"/>
<evidence type="ECO:0000256" key="2">
    <source>
        <dbReference type="ARBA" id="ARBA00022884"/>
    </source>
</evidence>
<dbReference type="CDD" id="cd09294">
    <property type="entry name" value="SmpB"/>
    <property type="match status" value="1"/>
</dbReference>
<keyword evidence="1 3" id="KW-0963">Cytoplasm</keyword>
<evidence type="ECO:0000256" key="3">
    <source>
        <dbReference type="HAMAP-Rule" id="MF_00023"/>
    </source>
</evidence>
<reference evidence="5 6" key="1">
    <citation type="journal article" date="2016" name="Antonie Van Leeuwenhoek">
        <title>Dongia soli sp. nov., isolated from soil from Dokdo, Korea.</title>
        <authorList>
            <person name="Kim D.U."/>
            <person name="Lee H."/>
            <person name="Kim H."/>
            <person name="Kim S.G."/>
            <person name="Ka J.O."/>
        </authorList>
    </citation>
    <scope>NUCLEOTIDE SEQUENCE [LARGE SCALE GENOMIC DNA]</scope>
    <source>
        <strain evidence="5 6">D78</strain>
    </source>
</reference>
<dbReference type="NCBIfam" id="TIGR00086">
    <property type="entry name" value="smpB"/>
    <property type="match status" value="1"/>
</dbReference>
<dbReference type="Proteomes" id="UP001279642">
    <property type="component" value="Unassembled WGS sequence"/>
</dbReference>
<organism evidence="5 6">
    <name type="scientific">Dongia soli</name>
    <dbReference type="NCBI Taxonomy" id="600628"/>
    <lineage>
        <taxon>Bacteria</taxon>
        <taxon>Pseudomonadati</taxon>
        <taxon>Pseudomonadota</taxon>
        <taxon>Alphaproteobacteria</taxon>
        <taxon>Rhodospirillales</taxon>
        <taxon>Dongiaceae</taxon>
        <taxon>Dongia</taxon>
    </lineage>
</organism>
<evidence type="ECO:0000256" key="1">
    <source>
        <dbReference type="ARBA" id="ARBA00022490"/>
    </source>
</evidence>
<dbReference type="InterPro" id="IPR023620">
    <property type="entry name" value="SmpB"/>
</dbReference>
<dbReference type="SUPFAM" id="SSF74982">
    <property type="entry name" value="Small protein B (SmpB)"/>
    <property type="match status" value="1"/>
</dbReference>
<gene>
    <name evidence="3 5" type="primary">smpB</name>
    <name evidence="5" type="ORF">SMD27_14905</name>
</gene>
<dbReference type="PANTHER" id="PTHR30308:SF2">
    <property type="entry name" value="SSRA-BINDING PROTEIN"/>
    <property type="match status" value="1"/>
</dbReference>
<dbReference type="Pfam" id="PF01668">
    <property type="entry name" value="SmpB"/>
    <property type="match status" value="1"/>
</dbReference>
<feature type="compositionally biased region" description="Basic and acidic residues" evidence="4">
    <location>
        <begin position="134"/>
        <end position="156"/>
    </location>
</feature>
<evidence type="ECO:0000313" key="6">
    <source>
        <dbReference type="Proteomes" id="UP001279642"/>
    </source>
</evidence>
<dbReference type="InterPro" id="IPR000037">
    <property type="entry name" value="SsrA-bd_prot"/>
</dbReference>
<comment type="function">
    <text evidence="3">Required for rescue of stalled ribosomes mediated by trans-translation. Binds to transfer-messenger RNA (tmRNA), required for stable association of tmRNA with ribosomes. tmRNA and SmpB together mimic tRNA shape, replacing the anticodon stem-loop with SmpB. tmRNA is encoded by the ssrA gene; the 2 termini fold to resemble tRNA(Ala) and it encodes a 'tag peptide', a short internal open reading frame. During trans-translation Ala-aminoacylated tmRNA acts like a tRNA, entering the A-site of stalled ribosomes, displacing the stalled mRNA. The ribosome then switches to translate the ORF on the tmRNA; the nascent peptide is terminated with the 'tag peptide' encoded by the tmRNA and targeted for degradation. The ribosome is freed to recommence translation, which seems to be the essential function of trans-translation.</text>
</comment>
<dbReference type="Gene3D" id="2.40.280.10">
    <property type="match status" value="1"/>
</dbReference>
<comment type="caution">
    <text evidence="5">The sequence shown here is derived from an EMBL/GenBank/DDBJ whole genome shotgun (WGS) entry which is preliminary data.</text>
</comment>
<evidence type="ECO:0000313" key="5">
    <source>
        <dbReference type="EMBL" id="MDY0884133.1"/>
    </source>
</evidence>
<dbReference type="NCBIfam" id="NF003843">
    <property type="entry name" value="PRK05422.1"/>
    <property type="match status" value="1"/>
</dbReference>
<comment type="subcellular location">
    <subcellularLocation>
        <location evidence="3">Cytoplasm</location>
    </subcellularLocation>
    <text evidence="3">The tmRNA-SmpB complex associates with stalled 70S ribosomes.</text>
</comment>
<dbReference type="EMBL" id="JAXCLW010000004">
    <property type="protein sequence ID" value="MDY0884133.1"/>
    <property type="molecule type" value="Genomic_DNA"/>
</dbReference>
<dbReference type="RefSeq" id="WP_320509207.1">
    <property type="nucleotide sequence ID" value="NZ_JAXCLW010000004.1"/>
</dbReference>
<protein>
    <recommendedName>
        <fullName evidence="3">SsrA-binding protein</fullName>
    </recommendedName>
    <alternativeName>
        <fullName evidence="3">Small protein B</fullName>
    </alternativeName>
</protein>
<accession>A0ABU5EF95</accession>
<keyword evidence="6" id="KW-1185">Reference proteome</keyword>
<dbReference type="PANTHER" id="PTHR30308">
    <property type="entry name" value="TMRNA-BINDING COMPONENT OF TRANS-TRANSLATION TAGGING COMPLEX"/>
    <property type="match status" value="1"/>
</dbReference>